<evidence type="ECO:0000256" key="1">
    <source>
        <dbReference type="SAM" id="Phobius"/>
    </source>
</evidence>
<keyword evidence="1" id="KW-0812">Transmembrane</keyword>
<reference evidence="2 3" key="1">
    <citation type="submission" date="2016-11" db="EMBL/GenBank/DDBJ databases">
        <authorList>
            <person name="Jaros S."/>
            <person name="Januszkiewicz K."/>
            <person name="Wedrychowicz H."/>
        </authorList>
    </citation>
    <scope>NUCLEOTIDE SEQUENCE [LARGE SCALE GENOMIC DNA]</scope>
    <source>
        <strain evidence="2 3">DSM 29431</strain>
    </source>
</reference>
<evidence type="ECO:0000313" key="3">
    <source>
        <dbReference type="Proteomes" id="UP000184221"/>
    </source>
</evidence>
<keyword evidence="1" id="KW-0472">Membrane</keyword>
<feature type="transmembrane region" description="Helical" evidence="1">
    <location>
        <begin position="103"/>
        <end position="123"/>
    </location>
</feature>
<keyword evidence="3" id="KW-1185">Reference proteome</keyword>
<evidence type="ECO:0000313" key="2">
    <source>
        <dbReference type="EMBL" id="SHH24217.1"/>
    </source>
</evidence>
<gene>
    <name evidence="2" type="ORF">SAMN05443551_1715</name>
</gene>
<feature type="transmembrane region" description="Helical" evidence="1">
    <location>
        <begin position="129"/>
        <end position="146"/>
    </location>
</feature>
<protein>
    <submittedName>
        <fullName evidence="2">Uncharacterized protein</fullName>
    </submittedName>
</protein>
<accession>A0A1M5RCZ7</accession>
<dbReference type="EMBL" id="FQXC01000002">
    <property type="protein sequence ID" value="SHH24217.1"/>
    <property type="molecule type" value="Genomic_DNA"/>
</dbReference>
<feature type="transmembrane region" description="Helical" evidence="1">
    <location>
        <begin position="63"/>
        <end position="96"/>
    </location>
</feature>
<dbReference type="AlphaFoldDB" id="A0A1M5RCZ7"/>
<keyword evidence="1" id="KW-1133">Transmembrane helix</keyword>
<sequence length="311" mass="34894">MAERRRSFISRNGRWIAAHGMLGIALSPFMSLREFKLTAREIADWVSNAPDSVSALALTQDALLYYILPSLLVLAFIAVVLGLSYLLVATVTATLVPRRWRGYVDGMIFAATLFLAVMAAEIFSTNMTPFIVFVLFQALTLPALWARVPVSLTYHGTAQLDVPLPVNEAKRHFFPNCDPGVELADAAWINEANMHVFGADTRLPLKVQSLGDNAIRVTDPPVAPGRAYRYVDLRLVPLNDNRARLHLDVTILRAAPYDFWDFWTRPYAEDYADYLHNRITGEKDRTVYGALLKRYLKRAKRAAAPATMRPA</sequence>
<dbReference type="Proteomes" id="UP000184221">
    <property type="component" value="Unassembled WGS sequence"/>
</dbReference>
<organism evidence="2 3">
    <name type="scientific">Marivita hallyeonensis</name>
    <dbReference type="NCBI Taxonomy" id="996342"/>
    <lineage>
        <taxon>Bacteria</taxon>
        <taxon>Pseudomonadati</taxon>
        <taxon>Pseudomonadota</taxon>
        <taxon>Alphaproteobacteria</taxon>
        <taxon>Rhodobacterales</taxon>
        <taxon>Roseobacteraceae</taxon>
        <taxon>Marivita</taxon>
    </lineage>
</organism>
<name>A0A1M5RCZ7_9RHOB</name>
<feature type="transmembrane region" description="Helical" evidence="1">
    <location>
        <begin position="12"/>
        <end position="30"/>
    </location>
</feature>
<proteinExistence type="predicted"/>